<feature type="signal peptide" evidence="2">
    <location>
        <begin position="1"/>
        <end position="20"/>
    </location>
</feature>
<dbReference type="AlphaFoldDB" id="A0A067RD68"/>
<feature type="compositionally biased region" description="Basic and acidic residues" evidence="1">
    <location>
        <begin position="202"/>
        <end position="211"/>
    </location>
</feature>
<feature type="compositionally biased region" description="Basic and acidic residues" evidence="1">
    <location>
        <begin position="177"/>
        <end position="193"/>
    </location>
</feature>
<reference evidence="3 4" key="1">
    <citation type="journal article" date="2014" name="Nat. Commun.">
        <title>Molecular traces of alternative social organization in a termite genome.</title>
        <authorList>
            <person name="Terrapon N."/>
            <person name="Li C."/>
            <person name="Robertson H.M."/>
            <person name="Ji L."/>
            <person name="Meng X."/>
            <person name="Booth W."/>
            <person name="Chen Z."/>
            <person name="Childers C.P."/>
            <person name="Glastad K.M."/>
            <person name="Gokhale K."/>
            <person name="Gowin J."/>
            <person name="Gronenberg W."/>
            <person name="Hermansen R.A."/>
            <person name="Hu H."/>
            <person name="Hunt B.G."/>
            <person name="Huylmans A.K."/>
            <person name="Khalil S.M."/>
            <person name="Mitchell R.D."/>
            <person name="Munoz-Torres M.C."/>
            <person name="Mustard J.A."/>
            <person name="Pan H."/>
            <person name="Reese J.T."/>
            <person name="Scharf M.E."/>
            <person name="Sun F."/>
            <person name="Vogel H."/>
            <person name="Xiao J."/>
            <person name="Yang W."/>
            <person name="Yang Z."/>
            <person name="Yang Z."/>
            <person name="Zhou J."/>
            <person name="Zhu J."/>
            <person name="Brent C.S."/>
            <person name="Elsik C.G."/>
            <person name="Goodisman M.A."/>
            <person name="Liberles D.A."/>
            <person name="Roe R.M."/>
            <person name="Vargo E.L."/>
            <person name="Vilcinskas A."/>
            <person name="Wang J."/>
            <person name="Bornberg-Bauer E."/>
            <person name="Korb J."/>
            <person name="Zhang G."/>
            <person name="Liebig J."/>
        </authorList>
    </citation>
    <scope>NUCLEOTIDE SEQUENCE [LARGE SCALE GENOMIC DNA]</scope>
    <source>
        <tissue evidence="3">Whole organism</tissue>
    </source>
</reference>
<feature type="chain" id="PRO_5001648506" evidence="2">
    <location>
        <begin position="21"/>
        <end position="268"/>
    </location>
</feature>
<feature type="region of interest" description="Disordered" evidence="1">
    <location>
        <begin position="66"/>
        <end position="268"/>
    </location>
</feature>
<sequence length="268" mass="30480">MGPHTRIMLLAFCLFEVSLAFNVGIRSRADDSDFLPGQPSDDHVIISDLVPEESSVVIKPVSYSYTTKNTDQKPLGSVVHASSPGDQQRRSAVNHGTVRPAASHDTVVHHVTPQRSDSPQQHERAAAEENRQPRHEKTTHHGAEPSRKHVYEEQQGRKHFRDEDEEGQEGTRNLDTVARHEEQRGRKQPHREPDVEEEEEEVPVRRDEVGPKKHHVGASEVVEQHAAPTEVKHHGGKKLRKPAAFAYTDQKSEATGKKWRGRRRRRRR</sequence>
<gene>
    <name evidence="3" type="ORF">L798_03524</name>
</gene>
<keyword evidence="2" id="KW-0732">Signal</keyword>
<evidence type="ECO:0000256" key="2">
    <source>
        <dbReference type="SAM" id="SignalP"/>
    </source>
</evidence>
<evidence type="ECO:0000256" key="1">
    <source>
        <dbReference type="SAM" id="MobiDB-lite"/>
    </source>
</evidence>
<keyword evidence="4" id="KW-1185">Reference proteome</keyword>
<dbReference type="EMBL" id="KK852536">
    <property type="protein sequence ID" value="KDR21826.1"/>
    <property type="molecule type" value="Genomic_DNA"/>
</dbReference>
<feature type="compositionally biased region" description="Basic and acidic residues" evidence="1">
    <location>
        <begin position="120"/>
        <end position="162"/>
    </location>
</feature>
<proteinExistence type="predicted"/>
<feature type="compositionally biased region" description="Basic residues" evidence="1">
    <location>
        <begin position="257"/>
        <end position="268"/>
    </location>
</feature>
<dbReference type="InParanoid" id="A0A067RD68"/>
<dbReference type="Proteomes" id="UP000027135">
    <property type="component" value="Unassembled WGS sequence"/>
</dbReference>
<evidence type="ECO:0000313" key="4">
    <source>
        <dbReference type="Proteomes" id="UP000027135"/>
    </source>
</evidence>
<evidence type="ECO:0000313" key="3">
    <source>
        <dbReference type="EMBL" id="KDR21826.1"/>
    </source>
</evidence>
<accession>A0A067RD68</accession>
<name>A0A067RD68_ZOONE</name>
<protein>
    <submittedName>
        <fullName evidence="3">Uncharacterized protein</fullName>
    </submittedName>
</protein>
<organism evidence="3 4">
    <name type="scientific">Zootermopsis nevadensis</name>
    <name type="common">Dampwood termite</name>
    <dbReference type="NCBI Taxonomy" id="136037"/>
    <lineage>
        <taxon>Eukaryota</taxon>
        <taxon>Metazoa</taxon>
        <taxon>Ecdysozoa</taxon>
        <taxon>Arthropoda</taxon>
        <taxon>Hexapoda</taxon>
        <taxon>Insecta</taxon>
        <taxon>Pterygota</taxon>
        <taxon>Neoptera</taxon>
        <taxon>Polyneoptera</taxon>
        <taxon>Dictyoptera</taxon>
        <taxon>Blattodea</taxon>
        <taxon>Blattoidea</taxon>
        <taxon>Termitoidae</taxon>
        <taxon>Termopsidae</taxon>
        <taxon>Zootermopsis</taxon>
    </lineage>
</organism>